<dbReference type="PANTHER" id="PTHR30069">
    <property type="entry name" value="TONB-DEPENDENT OUTER MEMBRANE RECEPTOR"/>
    <property type="match status" value="1"/>
</dbReference>
<evidence type="ECO:0000256" key="1">
    <source>
        <dbReference type="ARBA" id="ARBA00022729"/>
    </source>
</evidence>
<dbReference type="EMBL" id="CP120682">
    <property type="protein sequence ID" value="WKN37253.1"/>
    <property type="molecule type" value="Genomic_DNA"/>
</dbReference>
<dbReference type="InterPro" id="IPR037066">
    <property type="entry name" value="Plug_dom_sf"/>
</dbReference>
<organism evidence="5">
    <name type="scientific">Roseihalotalea indica</name>
    <dbReference type="NCBI Taxonomy" id="2867963"/>
    <lineage>
        <taxon>Bacteria</taxon>
        <taxon>Pseudomonadati</taxon>
        <taxon>Bacteroidota</taxon>
        <taxon>Cytophagia</taxon>
        <taxon>Cytophagales</taxon>
        <taxon>Catalimonadaceae</taxon>
        <taxon>Roseihalotalea</taxon>
    </lineage>
</organism>
<dbReference type="Pfam" id="PF13715">
    <property type="entry name" value="CarbopepD_reg_2"/>
    <property type="match status" value="1"/>
</dbReference>
<keyword evidence="1 3" id="KW-0732">Signal</keyword>
<dbReference type="GO" id="GO:0009279">
    <property type="term" value="C:cell outer membrane"/>
    <property type="evidence" value="ECO:0007669"/>
    <property type="project" value="UniProtKB-SubCell"/>
</dbReference>
<keyword evidence="2" id="KW-0812">Transmembrane</keyword>
<dbReference type="PROSITE" id="PS52016">
    <property type="entry name" value="TONB_DEPENDENT_REC_3"/>
    <property type="match status" value="1"/>
</dbReference>
<protein>
    <submittedName>
        <fullName evidence="5">TonB-dependent receptor</fullName>
    </submittedName>
</protein>
<dbReference type="NCBIfam" id="TIGR04056">
    <property type="entry name" value="OMP_RagA_SusC"/>
    <property type="match status" value="1"/>
</dbReference>
<dbReference type="Pfam" id="PF07715">
    <property type="entry name" value="Plug"/>
    <property type="match status" value="1"/>
</dbReference>
<comment type="subcellular location">
    <subcellularLocation>
        <location evidence="2">Cell outer membrane</location>
        <topology evidence="2">Multi-pass membrane protein</topology>
    </subcellularLocation>
</comment>
<keyword evidence="2" id="KW-0998">Cell outer membrane</keyword>
<evidence type="ECO:0000259" key="4">
    <source>
        <dbReference type="Pfam" id="PF07715"/>
    </source>
</evidence>
<feature type="chain" id="PRO_5041427932" evidence="3">
    <location>
        <begin position="27"/>
        <end position="1174"/>
    </location>
</feature>
<evidence type="ECO:0000256" key="3">
    <source>
        <dbReference type="SAM" id="SignalP"/>
    </source>
</evidence>
<dbReference type="SUPFAM" id="SSF49464">
    <property type="entry name" value="Carboxypeptidase regulatory domain-like"/>
    <property type="match status" value="1"/>
</dbReference>
<dbReference type="AlphaFoldDB" id="A0AA49JDW5"/>
<feature type="domain" description="TonB-dependent receptor plug" evidence="4">
    <location>
        <begin position="253"/>
        <end position="355"/>
    </location>
</feature>
<comment type="similarity">
    <text evidence="2">Belongs to the TonB-dependent receptor family.</text>
</comment>
<keyword evidence="2" id="KW-0472">Membrane</keyword>
<reference evidence="5" key="1">
    <citation type="journal article" date="2023" name="Comput. Struct. Biotechnol. J.">
        <title>Discovery of a novel marine Bacteroidetes with a rich repertoire of carbohydrate-active enzymes.</title>
        <authorList>
            <person name="Chen B."/>
            <person name="Liu G."/>
            <person name="Chen Q."/>
            <person name="Wang H."/>
            <person name="Liu L."/>
            <person name="Tang K."/>
        </authorList>
    </citation>
    <scope>NUCLEOTIDE SEQUENCE</scope>
    <source>
        <strain evidence="5">TK19036</strain>
    </source>
</reference>
<evidence type="ECO:0000256" key="2">
    <source>
        <dbReference type="PROSITE-ProRule" id="PRU01360"/>
    </source>
</evidence>
<dbReference type="InterPro" id="IPR012910">
    <property type="entry name" value="Plug_dom"/>
</dbReference>
<evidence type="ECO:0000313" key="5">
    <source>
        <dbReference type="EMBL" id="WKN37253.1"/>
    </source>
</evidence>
<proteinExistence type="inferred from homology"/>
<feature type="signal peptide" evidence="3">
    <location>
        <begin position="1"/>
        <end position="26"/>
    </location>
</feature>
<name>A0AA49JDW5_9BACT</name>
<keyword evidence="5" id="KW-0675">Receptor</keyword>
<sequence length="1174" mass="132410">MRNFLPRCARYLLVALICYYQTEALAQELAAVIDSNPGKDRGSILREDQNQRMLRQVLEEIGSRYQVNFMFDQKVVEQKIVNKTTADSENLDQLLQDLLDPMGLAYKKIDDTHYIIRDAKKNSPSIQKIETKSAEKKARIVNLPSSFNFPNQRLPRQITMEKAITGQVTDENDEPLPGVNVLVKNTAIGTVTNVDGNYRLSVPDDADTLIFSSVGYSATEIAIGSQTVIDVQLAVDIQSLSEVIVVGYGTQDKATLTGSVAAIKSRDIVTTKNENVQNMLTGKISGVRVSQRTAEPGAFNNSFDIRGMGTPLIIIDGIPRTNADFQRLDPNNIDNISVLKDASAAIYGVRAANGVVLVTTKKGANNQVELNYSGSYTWQVPSGLPATVNALEYMTLRNEQAMHNINGGSPIFNEQQFEEYRNGTMQSTDWYPLVFSNYAPQTMHNLSATGGNEKTTYYVGLGYLYQEGFFKSSDLKYNKYNIRSNVSTQITDQLKLNLNLGLIMDEQDRPYQDSWWIIRGFWRQGAHIPAYANNDPTKPYHGLIEGDNPISFMDKDIVGYREFNKKWIQTSASLQYDIPGIDGLYLEGLFSYDYNVEDNNIFQREYKQYRYDEASDTYSIFTRQSPNRVRREAYFRYQTLGRASINYHGDFNRHQVNGILLGEAQKRQSDNFYNQRDLLLQLPYLFAGIPEGQLASMNADPNYGLYENANLALAGRVNYSYDSRYLAEALFRYDGSSKFGEGSQWGFFPAASVGWRISEEGFMKNAAGLSFIEQLKLRASYGKTGDDGASSYQFISGYNYPTATDRRNFTGGYVFDGNFNASADNKGIPNPNITWYTAKTLDIGVDFIGWNGLFGITADYFNRHREGLLATRSGGIPTIVGAGLPEENLNSDRTYGFDFELSHQNNIGKFFYSARGLYSLARVKRLYVERGPIGSSWNNWKNNQNDRLQGVHSGRQGIGQFQSWEEIWSSPTYIGRGTIIGDYQYEDWNGDGEINDNDIHPIRYNQDPWMNFSLIFDASYRGFDLNLLLQGSAMSSLIYGEQLREPMWGSGNSGAMVQFMDRWHPVDPNADPYDPATEWVSGHYAYTGTLPDVNSTFNTEDGAYLRLKSIELGYTLPSALLERIGITNFRIYANTYNLFTITKVNYVDPEHPNDTYGYLYPLNKSVTAGVNINF</sequence>
<accession>A0AA49JDW5</accession>
<dbReference type="InterPro" id="IPR023996">
    <property type="entry name" value="TonB-dep_OMP_SusC/RagA"/>
</dbReference>
<dbReference type="InterPro" id="IPR008969">
    <property type="entry name" value="CarboxyPept-like_regulatory"/>
</dbReference>
<dbReference type="SUPFAM" id="SSF56935">
    <property type="entry name" value="Porins"/>
    <property type="match status" value="1"/>
</dbReference>
<dbReference type="GO" id="GO:0015344">
    <property type="term" value="F:siderophore uptake transmembrane transporter activity"/>
    <property type="evidence" value="ECO:0007669"/>
    <property type="project" value="TreeGrafter"/>
</dbReference>
<keyword evidence="2" id="KW-0813">Transport</keyword>
<dbReference type="InterPro" id="IPR023997">
    <property type="entry name" value="TonB-dep_OMP_SusC/RagA_CS"/>
</dbReference>
<keyword evidence="2" id="KW-1134">Transmembrane beta strand</keyword>
<reference evidence="5" key="2">
    <citation type="journal article" date="2024" name="Antonie Van Leeuwenhoek">
        <title>Roseihalotalea indica gen. nov., sp. nov., a halophilic Bacteroidetes from mesopelagic Southwest Indian Ocean with higher carbohydrate metabolic potential.</title>
        <authorList>
            <person name="Chen B."/>
            <person name="Zhang M."/>
            <person name="Lin D."/>
            <person name="Ye J."/>
            <person name="Tang K."/>
        </authorList>
    </citation>
    <scope>NUCLEOTIDE SEQUENCE</scope>
    <source>
        <strain evidence="5">TK19036</strain>
    </source>
</reference>
<dbReference type="PANTHER" id="PTHR30069:SF29">
    <property type="entry name" value="HEMOGLOBIN AND HEMOGLOBIN-HAPTOGLOBIN-BINDING PROTEIN 1-RELATED"/>
    <property type="match status" value="1"/>
</dbReference>
<gene>
    <name evidence="5" type="ORF">K4G66_00835</name>
</gene>
<dbReference type="InterPro" id="IPR039426">
    <property type="entry name" value="TonB-dep_rcpt-like"/>
</dbReference>
<dbReference type="NCBIfam" id="TIGR04057">
    <property type="entry name" value="SusC_RagA_signa"/>
    <property type="match status" value="1"/>
</dbReference>
<dbReference type="Gene3D" id="2.60.40.1120">
    <property type="entry name" value="Carboxypeptidase-like, regulatory domain"/>
    <property type="match status" value="1"/>
</dbReference>
<dbReference type="GO" id="GO:0044718">
    <property type="term" value="P:siderophore transmembrane transport"/>
    <property type="evidence" value="ECO:0007669"/>
    <property type="project" value="TreeGrafter"/>
</dbReference>
<dbReference type="Gene3D" id="2.170.130.10">
    <property type="entry name" value="TonB-dependent receptor, plug domain"/>
    <property type="match status" value="1"/>
</dbReference>